<feature type="transmembrane region" description="Helical" evidence="1">
    <location>
        <begin position="82"/>
        <end position="100"/>
    </location>
</feature>
<accession>A0A7H0GJ09</accession>
<dbReference type="GO" id="GO:0043022">
    <property type="term" value="F:ribosome binding"/>
    <property type="evidence" value="ECO:0007669"/>
    <property type="project" value="InterPro"/>
</dbReference>
<evidence type="ECO:0000313" key="3">
    <source>
        <dbReference type="EMBL" id="QNP48275.1"/>
    </source>
</evidence>
<evidence type="ECO:0000256" key="1">
    <source>
        <dbReference type="SAM" id="Phobius"/>
    </source>
</evidence>
<proteinExistence type="predicted"/>
<dbReference type="EMBL" id="CP060783">
    <property type="protein sequence ID" value="QNP48275.1"/>
    <property type="molecule type" value="Genomic_DNA"/>
</dbReference>
<sequence length="102" mass="11378">MGFGRRKIVSAQDELENSVSRLRELLASADLDNIPEVRQLRKRLDAGLSDVHDSALDVMHEARHQARRAARAADDYVRDEPWQFVGGALAVGVVLGFLLGRR</sequence>
<keyword evidence="4" id="KW-1185">Reference proteome</keyword>
<dbReference type="PANTHER" id="PTHR35893:SF3">
    <property type="entry name" value="INNER MEMBRANE PROTEIN"/>
    <property type="match status" value="1"/>
</dbReference>
<dbReference type="KEGG" id="daer:H9K75_20245"/>
<keyword evidence="1" id="KW-0812">Transmembrane</keyword>
<organism evidence="3 4">
    <name type="scientific">Diaphorobacter aerolatus</name>
    <dbReference type="NCBI Taxonomy" id="1288495"/>
    <lineage>
        <taxon>Bacteria</taxon>
        <taxon>Pseudomonadati</taxon>
        <taxon>Pseudomonadota</taxon>
        <taxon>Betaproteobacteria</taxon>
        <taxon>Burkholderiales</taxon>
        <taxon>Comamonadaceae</taxon>
        <taxon>Diaphorobacter</taxon>
    </lineage>
</organism>
<keyword evidence="1" id="KW-0472">Membrane</keyword>
<dbReference type="RefSeq" id="WP_187723873.1">
    <property type="nucleotide sequence ID" value="NZ_CP060783.1"/>
</dbReference>
<protein>
    <submittedName>
        <fullName evidence="3">DUF883 domain-containing protein</fullName>
    </submittedName>
</protein>
<dbReference type="AlphaFoldDB" id="A0A7H0GJ09"/>
<name>A0A7H0GJ09_9BURK</name>
<evidence type="ECO:0000259" key="2">
    <source>
        <dbReference type="Pfam" id="PF19029"/>
    </source>
</evidence>
<reference evidence="3 4" key="1">
    <citation type="submission" date="2020-08" db="EMBL/GenBank/DDBJ databases">
        <title>Genome sequence of Diaphorobacter aerolatus KACC 16536T.</title>
        <authorList>
            <person name="Hyun D.-W."/>
            <person name="Bae J.-W."/>
        </authorList>
    </citation>
    <scope>NUCLEOTIDE SEQUENCE [LARGE SCALE GENOMIC DNA]</scope>
    <source>
        <strain evidence="3 4">KACC 16536</strain>
    </source>
</reference>
<dbReference type="InterPro" id="IPR010279">
    <property type="entry name" value="YqjD/ElaB"/>
</dbReference>
<dbReference type="Pfam" id="PF19029">
    <property type="entry name" value="DUF883_C"/>
    <property type="match status" value="1"/>
</dbReference>
<feature type="domain" description="DUF883" evidence="2">
    <location>
        <begin position="73"/>
        <end position="102"/>
    </location>
</feature>
<gene>
    <name evidence="3" type="ORF">H9K75_20245</name>
</gene>
<dbReference type="PANTHER" id="PTHR35893">
    <property type="entry name" value="INNER MEMBRANE PROTEIN-RELATED"/>
    <property type="match status" value="1"/>
</dbReference>
<evidence type="ECO:0000313" key="4">
    <source>
        <dbReference type="Proteomes" id="UP000516028"/>
    </source>
</evidence>
<dbReference type="Proteomes" id="UP000516028">
    <property type="component" value="Chromosome"/>
</dbReference>
<dbReference type="InterPro" id="IPR043605">
    <property type="entry name" value="DUF883_C"/>
</dbReference>
<keyword evidence="1" id="KW-1133">Transmembrane helix</keyword>